<evidence type="ECO:0000256" key="3">
    <source>
        <dbReference type="ARBA" id="ARBA00022448"/>
    </source>
</evidence>
<keyword evidence="7 8" id="KW-0472">Membrane</keyword>
<dbReference type="PANTHER" id="PTHR36838">
    <property type="entry name" value="AUXIN EFFLUX CARRIER FAMILY PROTEIN"/>
    <property type="match status" value="1"/>
</dbReference>
<dbReference type="Proteomes" id="UP000824164">
    <property type="component" value="Unassembled WGS sequence"/>
</dbReference>
<dbReference type="Gene3D" id="1.20.1530.20">
    <property type="match status" value="1"/>
</dbReference>
<comment type="caution">
    <text evidence="9">The sequence shown here is derived from an EMBL/GenBank/DDBJ whole genome shotgun (WGS) entry which is preliminary data.</text>
</comment>
<keyword evidence="3" id="KW-0813">Transport</keyword>
<comment type="similarity">
    <text evidence="2">Belongs to the auxin efflux carrier (TC 2.A.69) family.</text>
</comment>
<gene>
    <name evidence="9" type="ORF">IAB63_07585</name>
</gene>
<dbReference type="GO" id="GO:0055085">
    <property type="term" value="P:transmembrane transport"/>
    <property type="evidence" value="ECO:0007669"/>
    <property type="project" value="InterPro"/>
</dbReference>
<evidence type="ECO:0000313" key="9">
    <source>
        <dbReference type="EMBL" id="HIU03098.1"/>
    </source>
</evidence>
<evidence type="ECO:0000313" key="10">
    <source>
        <dbReference type="Proteomes" id="UP000824164"/>
    </source>
</evidence>
<feature type="transmembrane region" description="Helical" evidence="8">
    <location>
        <begin position="297"/>
        <end position="321"/>
    </location>
</feature>
<feature type="transmembrane region" description="Helical" evidence="8">
    <location>
        <begin position="271"/>
        <end position="290"/>
    </location>
</feature>
<feature type="transmembrane region" description="Helical" evidence="8">
    <location>
        <begin position="6"/>
        <end position="25"/>
    </location>
</feature>
<keyword evidence="6 8" id="KW-1133">Transmembrane helix</keyword>
<dbReference type="Pfam" id="PF03547">
    <property type="entry name" value="Mem_trans"/>
    <property type="match status" value="1"/>
</dbReference>
<evidence type="ECO:0000256" key="4">
    <source>
        <dbReference type="ARBA" id="ARBA00022475"/>
    </source>
</evidence>
<evidence type="ECO:0000256" key="1">
    <source>
        <dbReference type="ARBA" id="ARBA00004651"/>
    </source>
</evidence>
<evidence type="ECO:0000256" key="7">
    <source>
        <dbReference type="ARBA" id="ARBA00023136"/>
    </source>
</evidence>
<reference evidence="9" key="2">
    <citation type="journal article" date="2021" name="PeerJ">
        <title>Extensive microbial diversity within the chicken gut microbiome revealed by metagenomics and culture.</title>
        <authorList>
            <person name="Gilroy R."/>
            <person name="Ravi A."/>
            <person name="Getino M."/>
            <person name="Pursley I."/>
            <person name="Horton D.L."/>
            <person name="Alikhan N.F."/>
            <person name="Baker D."/>
            <person name="Gharbi K."/>
            <person name="Hall N."/>
            <person name="Watson M."/>
            <person name="Adriaenssens E.M."/>
            <person name="Foster-Nyarko E."/>
            <person name="Jarju S."/>
            <person name="Secka A."/>
            <person name="Antonio M."/>
            <person name="Oren A."/>
            <person name="Chaudhuri R.R."/>
            <person name="La Ragione R."/>
            <person name="Hildebrand F."/>
            <person name="Pallen M.J."/>
        </authorList>
    </citation>
    <scope>NUCLEOTIDE SEQUENCE</scope>
    <source>
        <strain evidence="9">CHK187-14744</strain>
    </source>
</reference>
<evidence type="ECO:0000256" key="8">
    <source>
        <dbReference type="SAM" id="Phobius"/>
    </source>
</evidence>
<comment type="subcellular location">
    <subcellularLocation>
        <location evidence="1">Cell membrane</location>
        <topology evidence="1">Multi-pass membrane protein</topology>
    </subcellularLocation>
</comment>
<evidence type="ECO:0000256" key="6">
    <source>
        <dbReference type="ARBA" id="ARBA00022989"/>
    </source>
</evidence>
<reference evidence="9" key="1">
    <citation type="submission" date="2020-10" db="EMBL/GenBank/DDBJ databases">
        <authorList>
            <person name="Gilroy R."/>
        </authorList>
    </citation>
    <scope>NUCLEOTIDE SEQUENCE</scope>
    <source>
        <strain evidence="9">CHK187-14744</strain>
    </source>
</reference>
<dbReference type="PANTHER" id="PTHR36838:SF4">
    <property type="entry name" value="AUXIN EFFLUX CARRIER FAMILY PROTEIN"/>
    <property type="match status" value="1"/>
</dbReference>
<protein>
    <submittedName>
        <fullName evidence="9">AEC family transporter</fullName>
    </submittedName>
</protein>
<name>A0A9D1HH44_9FIRM</name>
<feature type="transmembrane region" description="Helical" evidence="8">
    <location>
        <begin position="130"/>
        <end position="149"/>
    </location>
</feature>
<feature type="transmembrane region" description="Helical" evidence="8">
    <location>
        <begin position="186"/>
        <end position="207"/>
    </location>
</feature>
<sequence>MDNFIFSLNATVPVFLVMVLGWVLMKTGMLTRSFTTVADRFVFKAALPVLLFQDIATADIRQVFDPAFIAFCMISTTLMFVGVWLFARWYLRKQPEMIGAFAQGAARGSAAVLGIAFIENIYGNSGMAPLMIISAVPLYNIFSVVILTIGEDMGKISSENTLPSKGASSMKATLKKACINIAKNPIILGILAGCLYNLSGLPIPQMLLKTVDSVSSLATPLALLVVGASFDMGHALEKFRPALVASFIKLLVLPAIFFPFAIAFGFRESELVAILIMLGSPTTVSCYIMAKNMHNDAVLTSGIIVLATLLSSVTLTFWIFLLRSLALI</sequence>
<proteinExistence type="inferred from homology"/>
<keyword evidence="5 8" id="KW-0812">Transmembrane</keyword>
<keyword evidence="4" id="KW-1003">Cell membrane</keyword>
<dbReference type="AlphaFoldDB" id="A0A9D1HH44"/>
<dbReference type="InterPro" id="IPR038770">
    <property type="entry name" value="Na+/solute_symporter_sf"/>
</dbReference>
<dbReference type="GO" id="GO:0005886">
    <property type="term" value="C:plasma membrane"/>
    <property type="evidence" value="ECO:0007669"/>
    <property type="project" value="UniProtKB-SubCell"/>
</dbReference>
<feature type="transmembrane region" description="Helical" evidence="8">
    <location>
        <begin position="242"/>
        <end position="265"/>
    </location>
</feature>
<feature type="transmembrane region" description="Helical" evidence="8">
    <location>
        <begin position="98"/>
        <end position="118"/>
    </location>
</feature>
<organism evidence="9 10">
    <name type="scientific">Candidatus Onthocola gallistercoris</name>
    <dbReference type="NCBI Taxonomy" id="2840876"/>
    <lineage>
        <taxon>Bacteria</taxon>
        <taxon>Bacillati</taxon>
        <taxon>Bacillota</taxon>
        <taxon>Bacilli</taxon>
        <taxon>Candidatus Onthocola</taxon>
    </lineage>
</organism>
<feature type="transmembrane region" description="Helical" evidence="8">
    <location>
        <begin position="68"/>
        <end position="91"/>
    </location>
</feature>
<dbReference type="EMBL" id="DVLT01000046">
    <property type="protein sequence ID" value="HIU03098.1"/>
    <property type="molecule type" value="Genomic_DNA"/>
</dbReference>
<evidence type="ECO:0000256" key="2">
    <source>
        <dbReference type="ARBA" id="ARBA00010145"/>
    </source>
</evidence>
<evidence type="ECO:0000256" key="5">
    <source>
        <dbReference type="ARBA" id="ARBA00022692"/>
    </source>
</evidence>
<dbReference type="InterPro" id="IPR004776">
    <property type="entry name" value="Mem_transp_PIN-like"/>
</dbReference>
<accession>A0A9D1HH44</accession>